<organism evidence="7 8">
    <name type="scientific">Phaeocystidibacter luteus</name>
    <dbReference type="NCBI Taxonomy" id="911197"/>
    <lineage>
        <taxon>Bacteria</taxon>
        <taxon>Pseudomonadati</taxon>
        <taxon>Bacteroidota</taxon>
        <taxon>Flavobacteriia</taxon>
        <taxon>Flavobacteriales</taxon>
        <taxon>Phaeocystidibacteraceae</taxon>
        <taxon>Phaeocystidibacter</taxon>
    </lineage>
</organism>
<comment type="subcellular location">
    <subcellularLocation>
        <location evidence="1">Cell membrane</location>
        <topology evidence="1">Multi-pass membrane protein</topology>
    </subcellularLocation>
</comment>
<evidence type="ECO:0000256" key="3">
    <source>
        <dbReference type="ARBA" id="ARBA00022692"/>
    </source>
</evidence>
<keyword evidence="4 6" id="KW-1133">Transmembrane helix</keyword>
<evidence type="ECO:0008006" key="9">
    <source>
        <dbReference type="Google" id="ProtNLM"/>
    </source>
</evidence>
<feature type="transmembrane region" description="Helical" evidence="6">
    <location>
        <begin position="47"/>
        <end position="66"/>
    </location>
</feature>
<evidence type="ECO:0000256" key="4">
    <source>
        <dbReference type="ARBA" id="ARBA00022989"/>
    </source>
</evidence>
<gene>
    <name evidence="7" type="ORF">F8C67_01010</name>
</gene>
<proteinExistence type="predicted"/>
<name>A0A6N6RJ92_9FLAO</name>
<feature type="transmembrane region" description="Helical" evidence="6">
    <location>
        <begin position="87"/>
        <end position="104"/>
    </location>
</feature>
<feature type="transmembrane region" description="Helical" evidence="6">
    <location>
        <begin position="356"/>
        <end position="374"/>
    </location>
</feature>
<feature type="transmembrane region" description="Helical" evidence="6">
    <location>
        <begin position="240"/>
        <end position="261"/>
    </location>
</feature>
<dbReference type="RefSeq" id="WP_151665922.1">
    <property type="nucleotide sequence ID" value="NZ_WBVO01000001.1"/>
</dbReference>
<sequence>MSDTSSPKSGLRSNFFFALLGNTGYVVFQYLTLAVFVKFYSDAEVGIYHYSNAFVIPLTLAFDLQLRSLFVTGSETGNFESYWSYRRYLNAISIAVVAIAAYLVKSELFWFIMALGFLKVIENQTNLVYGLYHRTEGLKKVAISRWLRSGLSFAAVIVTVLLFEPEFFHLIIVYVTTGVLVFLLFDYRWSLPLRKKLERVPLSYKELIVLTIPMFFIAILEKYYINYPRLMVEEYFGLEVIGVVGTLFYLRMMGSQVIVALSTSFQGRYGELLKQNRRSDVVVLVFKGVVGGLGIGLVLMGFFALTGRWVLPILFSDQYSEYVDLLLWILAGSTLSFGYTFFGGGMNALRNHRFKIPSQALAFAVLFLTIYFRHESVVEVLQAVVLSEAVLFVGYLFSFLKGAKRDAAV</sequence>
<evidence type="ECO:0000256" key="1">
    <source>
        <dbReference type="ARBA" id="ARBA00004651"/>
    </source>
</evidence>
<protein>
    <recommendedName>
        <fullName evidence="9">Oligosaccharide flippase family protein</fullName>
    </recommendedName>
</protein>
<dbReference type="AlphaFoldDB" id="A0A6N6RJ92"/>
<dbReference type="Proteomes" id="UP000468650">
    <property type="component" value="Unassembled WGS sequence"/>
</dbReference>
<dbReference type="GO" id="GO:0005886">
    <property type="term" value="C:plasma membrane"/>
    <property type="evidence" value="ECO:0007669"/>
    <property type="project" value="UniProtKB-SubCell"/>
</dbReference>
<keyword evidence="5 6" id="KW-0472">Membrane</keyword>
<feature type="transmembrane region" description="Helical" evidence="6">
    <location>
        <begin position="325"/>
        <end position="344"/>
    </location>
</feature>
<evidence type="ECO:0000313" key="7">
    <source>
        <dbReference type="EMBL" id="KAB2814342.1"/>
    </source>
</evidence>
<keyword evidence="8" id="KW-1185">Reference proteome</keyword>
<dbReference type="PANTHER" id="PTHR30250:SF11">
    <property type="entry name" value="O-ANTIGEN TRANSPORTER-RELATED"/>
    <property type="match status" value="1"/>
</dbReference>
<evidence type="ECO:0000256" key="5">
    <source>
        <dbReference type="ARBA" id="ARBA00023136"/>
    </source>
</evidence>
<dbReference type="OrthoDB" id="3246647at2"/>
<feature type="transmembrane region" description="Helical" evidence="6">
    <location>
        <begin position="281"/>
        <end position="305"/>
    </location>
</feature>
<evidence type="ECO:0000256" key="2">
    <source>
        <dbReference type="ARBA" id="ARBA00022475"/>
    </source>
</evidence>
<keyword evidence="3 6" id="KW-0812">Transmembrane</keyword>
<feature type="transmembrane region" description="Helical" evidence="6">
    <location>
        <begin position="207"/>
        <end position="225"/>
    </location>
</feature>
<keyword evidence="2" id="KW-1003">Cell membrane</keyword>
<accession>A0A6N6RJ92</accession>
<evidence type="ECO:0000256" key="6">
    <source>
        <dbReference type="SAM" id="Phobius"/>
    </source>
</evidence>
<reference evidence="7 8" key="1">
    <citation type="submission" date="2019-09" db="EMBL/GenBank/DDBJ databases">
        <title>Genomes of family Cryomorphaceae.</title>
        <authorList>
            <person name="Bowman J.P."/>
        </authorList>
    </citation>
    <scope>NUCLEOTIDE SEQUENCE [LARGE SCALE GENOMIC DNA]</scope>
    <source>
        <strain evidence="7 8">LMG 25704</strain>
    </source>
</reference>
<feature type="transmembrane region" description="Helical" evidence="6">
    <location>
        <begin position="380"/>
        <end position="400"/>
    </location>
</feature>
<feature type="transmembrane region" description="Helical" evidence="6">
    <location>
        <begin position="15"/>
        <end position="41"/>
    </location>
</feature>
<feature type="transmembrane region" description="Helical" evidence="6">
    <location>
        <begin position="143"/>
        <end position="161"/>
    </location>
</feature>
<dbReference type="EMBL" id="WBVO01000001">
    <property type="protein sequence ID" value="KAB2814342.1"/>
    <property type="molecule type" value="Genomic_DNA"/>
</dbReference>
<dbReference type="PANTHER" id="PTHR30250">
    <property type="entry name" value="PST FAMILY PREDICTED COLANIC ACID TRANSPORTER"/>
    <property type="match status" value="1"/>
</dbReference>
<feature type="transmembrane region" description="Helical" evidence="6">
    <location>
        <begin position="167"/>
        <end position="187"/>
    </location>
</feature>
<comment type="caution">
    <text evidence="7">The sequence shown here is derived from an EMBL/GenBank/DDBJ whole genome shotgun (WGS) entry which is preliminary data.</text>
</comment>
<evidence type="ECO:0000313" key="8">
    <source>
        <dbReference type="Proteomes" id="UP000468650"/>
    </source>
</evidence>
<dbReference type="InterPro" id="IPR050833">
    <property type="entry name" value="Poly_Biosynth_Transport"/>
</dbReference>